<dbReference type="SUPFAM" id="SSF48452">
    <property type="entry name" value="TPR-like"/>
    <property type="match status" value="1"/>
</dbReference>
<name>A0A9D9HDK1_9SPIR</name>
<organism evidence="4 5">
    <name type="scientific">Candidatus Avitreponema avistercoris</name>
    <dbReference type="NCBI Taxonomy" id="2840705"/>
    <lineage>
        <taxon>Bacteria</taxon>
        <taxon>Pseudomonadati</taxon>
        <taxon>Spirochaetota</taxon>
        <taxon>Spirochaetia</taxon>
        <taxon>Spirochaetales</taxon>
        <taxon>Candidatus Avitreponema</taxon>
    </lineage>
</organism>
<evidence type="ECO:0000313" key="4">
    <source>
        <dbReference type="EMBL" id="MBO8450285.1"/>
    </source>
</evidence>
<dbReference type="EMBL" id="JADIMS010000067">
    <property type="protein sequence ID" value="MBO8450285.1"/>
    <property type="molecule type" value="Genomic_DNA"/>
</dbReference>
<dbReference type="Pfam" id="PF01436">
    <property type="entry name" value="NHL"/>
    <property type="match status" value="1"/>
</dbReference>
<evidence type="ECO:0000256" key="2">
    <source>
        <dbReference type="PROSITE-ProRule" id="PRU00504"/>
    </source>
</evidence>
<keyword evidence="1" id="KW-0677">Repeat</keyword>
<dbReference type="InterPro" id="IPR036465">
    <property type="entry name" value="vWFA_dom_sf"/>
</dbReference>
<dbReference type="PROSITE" id="PS51125">
    <property type="entry name" value="NHL"/>
    <property type="match status" value="1"/>
</dbReference>
<dbReference type="InterPro" id="IPR011042">
    <property type="entry name" value="6-blade_b-propeller_TolB-like"/>
</dbReference>
<dbReference type="AlphaFoldDB" id="A0A9D9HDK1"/>
<dbReference type="InterPro" id="IPR011990">
    <property type="entry name" value="TPR-like_helical_dom_sf"/>
</dbReference>
<feature type="signal peptide" evidence="3">
    <location>
        <begin position="1"/>
        <end position="30"/>
    </location>
</feature>
<evidence type="ECO:0000256" key="3">
    <source>
        <dbReference type="SAM" id="SignalP"/>
    </source>
</evidence>
<keyword evidence="3" id="KW-0732">Signal</keyword>
<dbReference type="SUPFAM" id="SSF63829">
    <property type="entry name" value="Calcium-dependent phosphotriesterase"/>
    <property type="match status" value="1"/>
</dbReference>
<comment type="caution">
    <text evidence="4">The sequence shown here is derived from an EMBL/GenBank/DDBJ whole genome shotgun (WGS) entry which is preliminary data.</text>
</comment>
<reference evidence="4" key="2">
    <citation type="journal article" date="2021" name="PeerJ">
        <title>Extensive microbial diversity within the chicken gut microbiome revealed by metagenomics and culture.</title>
        <authorList>
            <person name="Gilroy R."/>
            <person name="Ravi A."/>
            <person name="Getino M."/>
            <person name="Pursley I."/>
            <person name="Horton D.L."/>
            <person name="Alikhan N.F."/>
            <person name="Baker D."/>
            <person name="Gharbi K."/>
            <person name="Hall N."/>
            <person name="Watson M."/>
            <person name="Adriaenssens E.M."/>
            <person name="Foster-Nyarko E."/>
            <person name="Jarju S."/>
            <person name="Secka A."/>
            <person name="Antonio M."/>
            <person name="Oren A."/>
            <person name="Chaudhuri R.R."/>
            <person name="La Ragione R."/>
            <person name="Hildebrand F."/>
            <person name="Pallen M.J."/>
        </authorList>
    </citation>
    <scope>NUCLEOTIDE SEQUENCE</scope>
    <source>
        <strain evidence="4">B3-4054</strain>
    </source>
</reference>
<protein>
    <recommendedName>
        <fullName evidence="6">Serine/threonine-protein kinase PknD</fullName>
    </recommendedName>
</protein>
<proteinExistence type="predicted"/>
<dbReference type="Gene3D" id="1.25.40.10">
    <property type="entry name" value="Tetratricopeptide repeat domain"/>
    <property type="match status" value="1"/>
</dbReference>
<dbReference type="Proteomes" id="UP000823616">
    <property type="component" value="Unassembled WGS sequence"/>
</dbReference>
<dbReference type="InterPro" id="IPR050952">
    <property type="entry name" value="TRIM-NHL_E3_ligases"/>
</dbReference>
<evidence type="ECO:0000256" key="1">
    <source>
        <dbReference type="ARBA" id="ARBA00022737"/>
    </source>
</evidence>
<dbReference type="SUPFAM" id="SSF53300">
    <property type="entry name" value="vWA-like"/>
    <property type="match status" value="1"/>
</dbReference>
<accession>A0A9D9HDK1</accession>
<gene>
    <name evidence="4" type="ORF">IAA96_04180</name>
</gene>
<dbReference type="PANTHER" id="PTHR24104">
    <property type="entry name" value="E3 UBIQUITIN-PROTEIN LIGASE NHLRC1-RELATED"/>
    <property type="match status" value="1"/>
</dbReference>
<dbReference type="CDD" id="cd05819">
    <property type="entry name" value="NHL"/>
    <property type="match status" value="1"/>
</dbReference>
<dbReference type="Gene3D" id="2.40.10.500">
    <property type="match status" value="1"/>
</dbReference>
<evidence type="ECO:0000313" key="5">
    <source>
        <dbReference type="Proteomes" id="UP000823616"/>
    </source>
</evidence>
<dbReference type="Gene3D" id="2.120.10.30">
    <property type="entry name" value="TolB, C-terminal domain"/>
    <property type="match status" value="1"/>
</dbReference>
<reference evidence="4" key="1">
    <citation type="submission" date="2020-10" db="EMBL/GenBank/DDBJ databases">
        <authorList>
            <person name="Gilroy R."/>
        </authorList>
    </citation>
    <scope>NUCLEOTIDE SEQUENCE</scope>
    <source>
        <strain evidence="4">B3-4054</strain>
    </source>
</reference>
<sequence>MDGNGKKYARLRLRMCFALFCLVLPVCLLAQTPASGEVTSADRLIAEEEFRRGVQAYYRGAFNDSLMVLEKALSYVPGNPLVLDWLGRAYFRTGSEAAAMRHWEAAAAAGHQAEILQSKIDTVREWRTLRTQGISGQRYVETGTIPAVQGKTVLFSQPSSVLPLSDGSFWMAAYGSNELVRFDVNGMVTARVRGPLTGFDRPFDILLTSAGSILVSEAGADRISVLDSNGFYRSSFGEKGRGTGQFLGPQYMAEDSSGNIYVTDYGNNRVCVFSSDFTPLFSFGTKSADAPGFVSPSGIACLDGRVYVADSVPGAVYVFDSSGNYLSCLSPPGSFPGIESMHVTDGLLVCAVRNRVILLNPGTGAFSEAVNAGNAPARILAAVPDVNGNLIMADYEGNCVQIASGMRDLAGGLFVQIERVNADQFPLVTLDVRVEDRNRNPVTGLKERNFLLTEDKRPPASFSLTGAGFFETACDVTVLLDRSAGADGYLPAVRSALAEISAAMNGQGRLTVVSAGEVPVLEGAGNPGTAWWDEFVPSCAASSRWRFDLGLRLAVNGLVGAGPRRAVIYLSTGAVSADSFSRYGLDPLTAYLRNNGVIFSAVHLQQGALPDAFAYLADSTGGRSMYVYRPEGLGPYVRELSVSPNGMYSLSFESLRPADFGEAYLPVEIEVYLMNRSGRDETGYFSPLQ</sequence>
<dbReference type="InterPro" id="IPR001258">
    <property type="entry name" value="NHL_repeat"/>
</dbReference>
<feature type="repeat" description="NHL" evidence="2">
    <location>
        <begin position="233"/>
        <end position="276"/>
    </location>
</feature>
<evidence type="ECO:0008006" key="6">
    <source>
        <dbReference type="Google" id="ProtNLM"/>
    </source>
</evidence>
<feature type="chain" id="PRO_5038341810" description="Serine/threonine-protein kinase PknD" evidence="3">
    <location>
        <begin position="31"/>
        <end position="689"/>
    </location>
</feature>